<dbReference type="Proteomes" id="UP000488506">
    <property type="component" value="Unassembled WGS sequence"/>
</dbReference>
<keyword evidence="1" id="KW-0813">Transport</keyword>
<dbReference type="InterPro" id="IPR002843">
    <property type="entry name" value="ATPase_V0-cplx_csu/dsu"/>
</dbReference>
<evidence type="ECO:0000313" key="3">
    <source>
        <dbReference type="EMBL" id="KAF0135114.1"/>
    </source>
</evidence>
<reference evidence="3 4" key="1">
    <citation type="submission" date="2019-12" db="EMBL/GenBank/DDBJ databases">
        <authorList>
            <person name="Wolfe R."/>
            <person name="Danczak R."/>
            <person name="Wilkins M."/>
        </authorList>
    </citation>
    <scope>NUCLEOTIDE SEQUENCE [LARGE SCALE GENOMIC DNA]</scope>
    <source>
        <strain evidence="3">X2_MaxBin.013</strain>
    </source>
</reference>
<dbReference type="Gene3D" id="1.10.132.50">
    <property type="entry name" value="ATP synthase (C/AC39) subunit, domain 3"/>
    <property type="match status" value="1"/>
</dbReference>
<dbReference type="InterPro" id="IPR036079">
    <property type="entry name" value="ATPase_csu/dsu_sf"/>
</dbReference>
<comment type="caution">
    <text evidence="3">The sequence shown here is derived from an EMBL/GenBank/DDBJ whole genome shotgun (WGS) entry which is preliminary data.</text>
</comment>
<evidence type="ECO:0000256" key="2">
    <source>
        <dbReference type="ARBA" id="ARBA00023065"/>
    </source>
</evidence>
<dbReference type="AlphaFoldDB" id="A0A833L2B9"/>
<dbReference type="PANTHER" id="PTHR38682:SF1">
    <property type="entry name" value="V-TYPE ATP SYNTHASE SUBUNIT C"/>
    <property type="match status" value="1"/>
</dbReference>
<dbReference type="EMBL" id="WPAF01000002">
    <property type="protein sequence ID" value="KAF0135114.1"/>
    <property type="molecule type" value="Genomic_DNA"/>
</dbReference>
<name>A0A833L2B9_UNCSA</name>
<evidence type="ECO:0000313" key="4">
    <source>
        <dbReference type="Proteomes" id="UP000488506"/>
    </source>
</evidence>
<proteinExistence type="predicted"/>
<keyword evidence="2" id="KW-0406">Ion transport</keyword>
<protein>
    <submittedName>
        <fullName evidence="3">V-type H+-transporting ATPase subunit C</fullName>
    </submittedName>
</protein>
<dbReference type="InterPro" id="IPR050873">
    <property type="entry name" value="V-ATPase_V0D/AC39_subunit"/>
</dbReference>
<organism evidence="3 4">
    <name type="scientific">Candidatus Saganbacteria bacterium</name>
    <dbReference type="NCBI Taxonomy" id="2575572"/>
    <lineage>
        <taxon>Bacteria</taxon>
        <taxon>Bacillati</taxon>
        <taxon>Saganbacteria</taxon>
    </lineage>
</organism>
<dbReference type="Pfam" id="PF01992">
    <property type="entry name" value="vATP-synt_AC39"/>
    <property type="match status" value="2"/>
</dbReference>
<dbReference type="SUPFAM" id="SSF103486">
    <property type="entry name" value="V-type ATP synthase subunit C"/>
    <property type="match status" value="1"/>
</dbReference>
<gene>
    <name evidence="3" type="ORF">FD145_252</name>
</gene>
<sequence>MVKFAYASARIRAIESKMLSEAQILRMVDSHSFEQAFNILSETSENLAKLEKPFDFEALCRLELKGVKELLDQLAPQNEIISVIWEKHEIDGEEDKNYLLKLKQTADKHNVNIFSKYAESFIVLHSLKASIKQAEVEQALAKYRYYDCFKAVNKGLSHFQKTGSLSVFEREIDNYLMEIIKEAKYFVFGIEPLIGYAIAKEIEIKNLRFVLTAKLLQVPPEQIKERVRISYV</sequence>
<dbReference type="GO" id="GO:0046961">
    <property type="term" value="F:proton-transporting ATPase activity, rotational mechanism"/>
    <property type="evidence" value="ECO:0007669"/>
    <property type="project" value="InterPro"/>
</dbReference>
<dbReference type="PANTHER" id="PTHR38682">
    <property type="entry name" value="V-TYPE ATP SYNTHASE SUBUNIT C"/>
    <property type="match status" value="1"/>
</dbReference>
<dbReference type="InterPro" id="IPR044911">
    <property type="entry name" value="V-type_ATPase_csu/dsu_dom_3"/>
</dbReference>
<evidence type="ECO:0000256" key="1">
    <source>
        <dbReference type="ARBA" id="ARBA00022448"/>
    </source>
</evidence>
<accession>A0A833L2B9</accession>